<evidence type="ECO:0000313" key="2">
    <source>
        <dbReference type="Proteomes" id="UP000294299"/>
    </source>
</evidence>
<reference evidence="1 2" key="1">
    <citation type="submission" date="2019-02" db="EMBL/GenBank/DDBJ databases">
        <authorList>
            <person name="Lehtovirta-Morley E L."/>
        </authorList>
    </citation>
    <scope>NUCLEOTIDE SEQUENCE [LARGE SCALE GENOMIC DNA]</scope>
    <source>
        <strain evidence="1">NFRAN1</strain>
    </source>
</reference>
<gene>
    <name evidence="1" type="ORF">NFRAN_0174</name>
</gene>
<keyword evidence="2" id="KW-1185">Reference proteome</keyword>
<dbReference type="Proteomes" id="UP000294299">
    <property type="component" value="Chromosome NFRAN"/>
</dbReference>
<dbReference type="AlphaFoldDB" id="A0A484I4A8"/>
<protein>
    <submittedName>
        <fullName evidence="1">Uncharacterized protein</fullName>
    </submittedName>
</protein>
<dbReference type="KEGG" id="nfn:NFRAN_0174"/>
<proteinExistence type="predicted"/>
<dbReference type="EMBL" id="LR216287">
    <property type="protein sequence ID" value="VFJ12495.1"/>
    <property type="molecule type" value="Genomic_DNA"/>
</dbReference>
<organism evidence="1 2">
    <name type="scientific">Candidatus Nitrosocosmicus franklandianus</name>
    <dbReference type="NCBI Taxonomy" id="1798806"/>
    <lineage>
        <taxon>Archaea</taxon>
        <taxon>Nitrososphaerota</taxon>
        <taxon>Nitrososphaeria</taxon>
        <taxon>Nitrososphaerales</taxon>
        <taxon>Nitrososphaeraceae</taxon>
        <taxon>Candidatus Nitrosocosmicus</taxon>
    </lineage>
</organism>
<evidence type="ECO:0000313" key="1">
    <source>
        <dbReference type="EMBL" id="VFJ12495.1"/>
    </source>
</evidence>
<accession>A0A484I4A8</accession>
<sequence length="78" mass="9790">MVPIRLFIIHDTRIILEISYLFQNQVRQLEEISSKEKNRYHVHRLKYKRWGFERKMLIHKKYRNIVLCYSKISFTDYN</sequence>
<name>A0A484I4A8_9ARCH</name>